<keyword evidence="3" id="KW-1185">Reference proteome</keyword>
<evidence type="ECO:0000256" key="1">
    <source>
        <dbReference type="SAM" id="SignalP"/>
    </source>
</evidence>
<evidence type="ECO:0000313" key="3">
    <source>
        <dbReference type="Proteomes" id="UP000462014"/>
    </source>
</evidence>
<dbReference type="EMBL" id="WPIK01000004">
    <property type="protein sequence ID" value="MVN21076.1"/>
    <property type="molecule type" value="Genomic_DNA"/>
</dbReference>
<reference evidence="2 3" key="1">
    <citation type="submission" date="2019-12" db="EMBL/GenBank/DDBJ databases">
        <title>Mucilaginibacter sp. HMF7410 genome sequencing and assembly.</title>
        <authorList>
            <person name="Kang H."/>
            <person name="Cha I."/>
            <person name="Kim H."/>
            <person name="Joh K."/>
        </authorList>
    </citation>
    <scope>NUCLEOTIDE SEQUENCE [LARGE SCALE GENOMIC DNA]</scope>
    <source>
        <strain evidence="2 3">HMF7410</strain>
    </source>
</reference>
<dbReference type="RefSeq" id="WP_157565110.1">
    <property type="nucleotide sequence ID" value="NZ_WPIK01000004.1"/>
</dbReference>
<dbReference type="AlphaFoldDB" id="A0A7K1SUS2"/>
<proteinExistence type="predicted"/>
<sequence>MKIIYAFALMLCFTATAFAQKYVPQFKNGTVLNYTAHSNAFGQDIPLTLTITSITAPVQMQYNIPQLGTGTFEMSEKAITSGKKMALKEPQTDGVTKLKDDETLAVLSKNTFNNLITNKTFELNGQTFNVIADTTSYKINDKEADIFYAETAKGKTKLWILNNPDFPLIYKLKGGQQGIDLTLNSIKE</sequence>
<organism evidence="2 3">
    <name type="scientific">Mucilaginibacter arboris</name>
    <dbReference type="NCBI Taxonomy" id="2682090"/>
    <lineage>
        <taxon>Bacteria</taxon>
        <taxon>Pseudomonadati</taxon>
        <taxon>Bacteroidota</taxon>
        <taxon>Sphingobacteriia</taxon>
        <taxon>Sphingobacteriales</taxon>
        <taxon>Sphingobacteriaceae</taxon>
        <taxon>Mucilaginibacter</taxon>
    </lineage>
</organism>
<accession>A0A7K1SUS2</accession>
<keyword evidence="1" id="KW-0732">Signal</keyword>
<feature type="signal peptide" evidence="1">
    <location>
        <begin position="1"/>
        <end position="19"/>
    </location>
</feature>
<protein>
    <recommendedName>
        <fullName evidence="4">DUF3108 domain-containing protein</fullName>
    </recommendedName>
</protein>
<evidence type="ECO:0000313" key="2">
    <source>
        <dbReference type="EMBL" id="MVN21076.1"/>
    </source>
</evidence>
<comment type="caution">
    <text evidence="2">The sequence shown here is derived from an EMBL/GenBank/DDBJ whole genome shotgun (WGS) entry which is preliminary data.</text>
</comment>
<evidence type="ECO:0008006" key="4">
    <source>
        <dbReference type="Google" id="ProtNLM"/>
    </source>
</evidence>
<dbReference type="Proteomes" id="UP000462014">
    <property type="component" value="Unassembled WGS sequence"/>
</dbReference>
<name>A0A7K1SUS2_9SPHI</name>
<gene>
    <name evidence="2" type="ORF">GO621_05955</name>
</gene>
<feature type="chain" id="PRO_5029853550" description="DUF3108 domain-containing protein" evidence="1">
    <location>
        <begin position="20"/>
        <end position="188"/>
    </location>
</feature>